<evidence type="ECO:0000256" key="3">
    <source>
        <dbReference type="PROSITE-ProRule" id="PRU00497"/>
    </source>
</evidence>
<dbReference type="HOGENOM" id="CLU_065450_7_2_1"/>
<dbReference type="Proteomes" id="UP000007798">
    <property type="component" value="Unassembled WGS sequence"/>
</dbReference>
<evidence type="ECO:0000256" key="2">
    <source>
        <dbReference type="ARBA" id="ARBA00022729"/>
    </source>
</evidence>
<dbReference type="PROSITE" id="PS00306">
    <property type="entry name" value="CASEIN_ALPHA_BETA"/>
    <property type="match status" value="1"/>
</dbReference>
<accession>B4MP94</accession>
<feature type="chain" id="PRO_5002815492" evidence="4">
    <location>
        <begin position="17"/>
        <end position="91"/>
    </location>
</feature>
<keyword evidence="1 3" id="KW-0193">Cuticle</keyword>
<keyword evidence="6" id="KW-1185">Reference proteome</keyword>
<feature type="signal peptide" evidence="4">
    <location>
        <begin position="1"/>
        <end position="16"/>
    </location>
</feature>
<dbReference type="EMBL" id="CH963849">
    <property type="protein sequence ID" value="EDW73933.1"/>
    <property type="molecule type" value="Genomic_DNA"/>
</dbReference>
<dbReference type="InterPro" id="IPR031305">
    <property type="entry name" value="Casein_CS"/>
</dbReference>
<name>B4MP94_DROWI</name>
<dbReference type="PhylomeDB" id="B4MP94"/>
<dbReference type="InterPro" id="IPR031311">
    <property type="entry name" value="CHIT_BIND_RR_consensus"/>
</dbReference>
<evidence type="ECO:0000313" key="6">
    <source>
        <dbReference type="Proteomes" id="UP000007798"/>
    </source>
</evidence>
<dbReference type="Pfam" id="PF00379">
    <property type="entry name" value="Chitin_bind_4"/>
    <property type="match status" value="1"/>
</dbReference>
<dbReference type="OrthoDB" id="6629557at2759"/>
<protein>
    <submittedName>
        <fullName evidence="5">GK21650</fullName>
    </submittedName>
</protein>
<dbReference type="FunCoup" id="B4MP94">
    <property type="interactions" value="6"/>
</dbReference>
<evidence type="ECO:0000313" key="5">
    <source>
        <dbReference type="EMBL" id="EDW73933.1"/>
    </source>
</evidence>
<evidence type="ECO:0000256" key="1">
    <source>
        <dbReference type="ARBA" id="ARBA00022460"/>
    </source>
</evidence>
<dbReference type="InParanoid" id="B4MP94"/>
<dbReference type="PRINTS" id="PR00947">
    <property type="entry name" value="CUTICLE"/>
</dbReference>
<sequence length="91" mass="10318">MKFLIVFACLLAIAFANEDAKVLHEDSEVNVEDFKYNLELDNHIKVSQEGQLKDHDNWVVHGEYEYIAPDGSPVKVTYTADDTGYHPVVHA</sequence>
<dbReference type="KEGG" id="dwi:6640269"/>
<dbReference type="GO" id="GO:0042302">
    <property type="term" value="F:structural constituent of cuticle"/>
    <property type="evidence" value="ECO:0007669"/>
    <property type="project" value="UniProtKB-UniRule"/>
</dbReference>
<keyword evidence="2 4" id="KW-0732">Signal</keyword>
<dbReference type="OMA" id="EYNEVNP"/>
<dbReference type="eggNOG" id="ENOG502TCUU">
    <property type="taxonomic scope" value="Eukaryota"/>
</dbReference>
<dbReference type="AlphaFoldDB" id="B4MP94"/>
<dbReference type="PROSITE" id="PS51155">
    <property type="entry name" value="CHIT_BIND_RR_2"/>
    <property type="match status" value="1"/>
</dbReference>
<dbReference type="PROSITE" id="PS00233">
    <property type="entry name" value="CHIT_BIND_RR_1"/>
    <property type="match status" value="1"/>
</dbReference>
<gene>
    <name evidence="5" type="primary">Dwil\GK21650</name>
    <name evidence="5" type="ORF">Dwil_GK21650</name>
</gene>
<evidence type="ECO:0000256" key="4">
    <source>
        <dbReference type="SAM" id="SignalP"/>
    </source>
</evidence>
<organism evidence="6">
    <name type="scientific">Drosophila willistoni</name>
    <name type="common">Fruit fly</name>
    <dbReference type="NCBI Taxonomy" id="7260"/>
    <lineage>
        <taxon>Eukaryota</taxon>
        <taxon>Metazoa</taxon>
        <taxon>Ecdysozoa</taxon>
        <taxon>Arthropoda</taxon>
        <taxon>Hexapoda</taxon>
        <taxon>Insecta</taxon>
        <taxon>Pterygota</taxon>
        <taxon>Neoptera</taxon>
        <taxon>Endopterygota</taxon>
        <taxon>Diptera</taxon>
        <taxon>Brachycera</taxon>
        <taxon>Muscomorpha</taxon>
        <taxon>Ephydroidea</taxon>
        <taxon>Drosophilidae</taxon>
        <taxon>Drosophila</taxon>
        <taxon>Sophophora</taxon>
    </lineage>
</organism>
<reference evidence="5 6" key="1">
    <citation type="journal article" date="2007" name="Nature">
        <title>Evolution of genes and genomes on the Drosophila phylogeny.</title>
        <authorList>
            <consortium name="Drosophila 12 Genomes Consortium"/>
            <person name="Clark A.G."/>
            <person name="Eisen M.B."/>
            <person name="Smith D.R."/>
            <person name="Bergman C.M."/>
            <person name="Oliver B."/>
            <person name="Markow T.A."/>
            <person name="Kaufman T.C."/>
            <person name="Kellis M."/>
            <person name="Gelbart W."/>
            <person name="Iyer V.N."/>
            <person name="Pollard D.A."/>
            <person name="Sackton T.B."/>
            <person name="Larracuente A.M."/>
            <person name="Singh N.D."/>
            <person name="Abad J.P."/>
            <person name="Abt D.N."/>
            <person name="Adryan B."/>
            <person name="Aguade M."/>
            <person name="Akashi H."/>
            <person name="Anderson W.W."/>
            <person name="Aquadro C.F."/>
            <person name="Ardell D.H."/>
            <person name="Arguello R."/>
            <person name="Artieri C.G."/>
            <person name="Barbash D.A."/>
            <person name="Barker D."/>
            <person name="Barsanti P."/>
            <person name="Batterham P."/>
            <person name="Batzoglou S."/>
            <person name="Begun D."/>
            <person name="Bhutkar A."/>
            <person name="Blanco E."/>
            <person name="Bosak S.A."/>
            <person name="Bradley R.K."/>
            <person name="Brand A.D."/>
            <person name="Brent M.R."/>
            <person name="Brooks A.N."/>
            <person name="Brown R.H."/>
            <person name="Butlin R.K."/>
            <person name="Caggese C."/>
            <person name="Calvi B.R."/>
            <person name="Bernardo de Carvalho A."/>
            <person name="Caspi A."/>
            <person name="Castrezana S."/>
            <person name="Celniker S.E."/>
            <person name="Chang J.L."/>
            <person name="Chapple C."/>
            <person name="Chatterji S."/>
            <person name="Chinwalla A."/>
            <person name="Civetta A."/>
            <person name="Clifton S.W."/>
            <person name="Comeron J.M."/>
            <person name="Costello J.C."/>
            <person name="Coyne J.A."/>
            <person name="Daub J."/>
            <person name="David R.G."/>
            <person name="Delcher A.L."/>
            <person name="Delehaunty K."/>
            <person name="Do C.B."/>
            <person name="Ebling H."/>
            <person name="Edwards K."/>
            <person name="Eickbush T."/>
            <person name="Evans J.D."/>
            <person name="Filipski A."/>
            <person name="Findeiss S."/>
            <person name="Freyhult E."/>
            <person name="Fulton L."/>
            <person name="Fulton R."/>
            <person name="Garcia A.C."/>
            <person name="Gardiner A."/>
            <person name="Garfield D.A."/>
            <person name="Garvin B.E."/>
            <person name="Gibson G."/>
            <person name="Gilbert D."/>
            <person name="Gnerre S."/>
            <person name="Godfrey J."/>
            <person name="Good R."/>
            <person name="Gotea V."/>
            <person name="Gravely B."/>
            <person name="Greenberg A.J."/>
            <person name="Griffiths-Jones S."/>
            <person name="Gross S."/>
            <person name="Guigo R."/>
            <person name="Gustafson E.A."/>
            <person name="Haerty W."/>
            <person name="Hahn M.W."/>
            <person name="Halligan D.L."/>
            <person name="Halpern A.L."/>
            <person name="Halter G.M."/>
            <person name="Han M.V."/>
            <person name="Heger A."/>
            <person name="Hillier L."/>
            <person name="Hinrichs A.S."/>
            <person name="Holmes I."/>
            <person name="Hoskins R.A."/>
            <person name="Hubisz M.J."/>
            <person name="Hultmark D."/>
            <person name="Huntley M.A."/>
            <person name="Jaffe D.B."/>
            <person name="Jagadeeshan S."/>
            <person name="Jeck W.R."/>
            <person name="Johnson J."/>
            <person name="Jones C.D."/>
            <person name="Jordan W.C."/>
            <person name="Karpen G.H."/>
            <person name="Kataoka E."/>
            <person name="Keightley P.D."/>
            <person name="Kheradpour P."/>
            <person name="Kirkness E.F."/>
            <person name="Koerich L.B."/>
            <person name="Kristiansen K."/>
            <person name="Kudrna D."/>
            <person name="Kulathinal R.J."/>
            <person name="Kumar S."/>
            <person name="Kwok R."/>
            <person name="Lander E."/>
            <person name="Langley C.H."/>
            <person name="Lapoint R."/>
            <person name="Lazzaro B.P."/>
            <person name="Lee S.J."/>
            <person name="Levesque L."/>
            <person name="Li R."/>
            <person name="Lin C.F."/>
            <person name="Lin M.F."/>
            <person name="Lindblad-Toh K."/>
            <person name="Llopart A."/>
            <person name="Long M."/>
            <person name="Low L."/>
            <person name="Lozovsky E."/>
            <person name="Lu J."/>
            <person name="Luo M."/>
            <person name="Machado C.A."/>
            <person name="Makalowski W."/>
            <person name="Marzo M."/>
            <person name="Matsuda M."/>
            <person name="Matzkin L."/>
            <person name="McAllister B."/>
            <person name="McBride C.S."/>
            <person name="McKernan B."/>
            <person name="McKernan K."/>
            <person name="Mendez-Lago M."/>
            <person name="Minx P."/>
            <person name="Mollenhauer M.U."/>
            <person name="Montooth K."/>
            <person name="Mount S.M."/>
            <person name="Mu X."/>
            <person name="Myers E."/>
            <person name="Negre B."/>
            <person name="Newfeld S."/>
            <person name="Nielsen R."/>
            <person name="Noor M.A."/>
            <person name="O'Grady P."/>
            <person name="Pachter L."/>
            <person name="Papaceit M."/>
            <person name="Parisi M.J."/>
            <person name="Parisi M."/>
            <person name="Parts L."/>
            <person name="Pedersen J.S."/>
            <person name="Pesole G."/>
            <person name="Phillippy A.M."/>
            <person name="Ponting C.P."/>
            <person name="Pop M."/>
            <person name="Porcelli D."/>
            <person name="Powell J.R."/>
            <person name="Prohaska S."/>
            <person name="Pruitt K."/>
            <person name="Puig M."/>
            <person name="Quesneville H."/>
            <person name="Ram K.R."/>
            <person name="Rand D."/>
            <person name="Rasmussen M.D."/>
            <person name="Reed L.K."/>
            <person name="Reenan R."/>
            <person name="Reily A."/>
            <person name="Remington K.A."/>
            <person name="Rieger T.T."/>
            <person name="Ritchie M.G."/>
            <person name="Robin C."/>
            <person name="Rogers Y.H."/>
            <person name="Rohde C."/>
            <person name="Rozas J."/>
            <person name="Rubenfield M.J."/>
            <person name="Ruiz A."/>
            <person name="Russo S."/>
            <person name="Salzberg S.L."/>
            <person name="Sanchez-Gracia A."/>
            <person name="Saranga D.J."/>
            <person name="Sato H."/>
            <person name="Schaeffer S.W."/>
            <person name="Schatz M.C."/>
            <person name="Schlenke T."/>
            <person name="Schwartz R."/>
            <person name="Segarra C."/>
            <person name="Singh R.S."/>
            <person name="Sirot L."/>
            <person name="Sirota M."/>
            <person name="Sisneros N.B."/>
            <person name="Smith C.D."/>
            <person name="Smith T.F."/>
            <person name="Spieth J."/>
            <person name="Stage D.E."/>
            <person name="Stark A."/>
            <person name="Stephan W."/>
            <person name="Strausberg R.L."/>
            <person name="Strempel S."/>
            <person name="Sturgill D."/>
            <person name="Sutton G."/>
            <person name="Sutton G.G."/>
            <person name="Tao W."/>
            <person name="Teichmann S."/>
            <person name="Tobari Y.N."/>
            <person name="Tomimura Y."/>
            <person name="Tsolas J.M."/>
            <person name="Valente V.L."/>
            <person name="Venter E."/>
            <person name="Venter J.C."/>
            <person name="Vicario S."/>
            <person name="Vieira F.G."/>
            <person name="Vilella A.J."/>
            <person name="Villasante A."/>
            <person name="Walenz B."/>
            <person name="Wang J."/>
            <person name="Wasserman M."/>
            <person name="Watts T."/>
            <person name="Wilson D."/>
            <person name="Wilson R.K."/>
            <person name="Wing R.A."/>
            <person name="Wolfner M.F."/>
            <person name="Wong A."/>
            <person name="Wong G.K."/>
            <person name="Wu C.I."/>
            <person name="Wu G."/>
            <person name="Yamamoto D."/>
            <person name="Yang H.P."/>
            <person name="Yang S.P."/>
            <person name="Yorke J.A."/>
            <person name="Yoshida K."/>
            <person name="Zdobnov E."/>
            <person name="Zhang P."/>
            <person name="Zhang Y."/>
            <person name="Zimin A.V."/>
            <person name="Baldwin J."/>
            <person name="Abdouelleil A."/>
            <person name="Abdulkadir J."/>
            <person name="Abebe A."/>
            <person name="Abera B."/>
            <person name="Abreu J."/>
            <person name="Acer S.C."/>
            <person name="Aftuck L."/>
            <person name="Alexander A."/>
            <person name="An P."/>
            <person name="Anderson E."/>
            <person name="Anderson S."/>
            <person name="Arachi H."/>
            <person name="Azer M."/>
            <person name="Bachantsang P."/>
            <person name="Barry A."/>
            <person name="Bayul T."/>
            <person name="Berlin A."/>
            <person name="Bessette D."/>
            <person name="Bloom T."/>
            <person name="Blye J."/>
            <person name="Boguslavskiy L."/>
            <person name="Bonnet C."/>
            <person name="Boukhgalter B."/>
            <person name="Bourzgui I."/>
            <person name="Brown A."/>
            <person name="Cahill P."/>
            <person name="Channer S."/>
            <person name="Cheshatsang Y."/>
            <person name="Chuda L."/>
            <person name="Citroen M."/>
            <person name="Collymore A."/>
            <person name="Cooke P."/>
            <person name="Costello M."/>
            <person name="D'Aco K."/>
            <person name="Daza R."/>
            <person name="De Haan G."/>
            <person name="DeGray S."/>
            <person name="DeMaso C."/>
            <person name="Dhargay N."/>
            <person name="Dooley K."/>
            <person name="Dooley E."/>
            <person name="Doricent M."/>
            <person name="Dorje P."/>
            <person name="Dorjee K."/>
            <person name="Dupes A."/>
            <person name="Elong R."/>
            <person name="Falk J."/>
            <person name="Farina A."/>
            <person name="Faro S."/>
            <person name="Ferguson D."/>
            <person name="Fisher S."/>
            <person name="Foley C.D."/>
            <person name="Franke A."/>
            <person name="Friedrich D."/>
            <person name="Gadbois L."/>
            <person name="Gearin G."/>
            <person name="Gearin C.R."/>
            <person name="Giannoukos G."/>
            <person name="Goode T."/>
            <person name="Graham J."/>
            <person name="Grandbois E."/>
            <person name="Grewal S."/>
            <person name="Gyaltsen K."/>
            <person name="Hafez N."/>
            <person name="Hagos B."/>
            <person name="Hall J."/>
            <person name="Henson C."/>
            <person name="Hollinger A."/>
            <person name="Honan T."/>
            <person name="Huard M.D."/>
            <person name="Hughes L."/>
            <person name="Hurhula B."/>
            <person name="Husby M.E."/>
            <person name="Kamat A."/>
            <person name="Kanga B."/>
            <person name="Kashin S."/>
            <person name="Khazanovich D."/>
            <person name="Kisner P."/>
            <person name="Lance K."/>
            <person name="Lara M."/>
            <person name="Lee W."/>
            <person name="Lennon N."/>
            <person name="Letendre F."/>
            <person name="LeVine R."/>
            <person name="Lipovsky A."/>
            <person name="Liu X."/>
            <person name="Liu J."/>
            <person name="Liu S."/>
            <person name="Lokyitsang T."/>
            <person name="Lokyitsang Y."/>
            <person name="Lubonja R."/>
            <person name="Lui A."/>
            <person name="MacDonald P."/>
            <person name="Magnisalis V."/>
            <person name="Maru K."/>
            <person name="Matthews C."/>
            <person name="McCusker W."/>
            <person name="McDonough S."/>
            <person name="Mehta T."/>
            <person name="Meldrim J."/>
            <person name="Meneus L."/>
            <person name="Mihai O."/>
            <person name="Mihalev A."/>
            <person name="Mihova T."/>
            <person name="Mittelman R."/>
            <person name="Mlenga V."/>
            <person name="Montmayeur A."/>
            <person name="Mulrain L."/>
            <person name="Navidi A."/>
            <person name="Naylor J."/>
            <person name="Negash T."/>
            <person name="Nguyen T."/>
            <person name="Nguyen N."/>
            <person name="Nicol R."/>
            <person name="Norbu C."/>
            <person name="Norbu N."/>
            <person name="Novod N."/>
            <person name="O'Neill B."/>
            <person name="Osman S."/>
            <person name="Markiewicz E."/>
            <person name="Oyono O.L."/>
            <person name="Patti C."/>
            <person name="Phunkhang P."/>
            <person name="Pierre F."/>
            <person name="Priest M."/>
            <person name="Raghuraman S."/>
            <person name="Rege F."/>
            <person name="Reyes R."/>
            <person name="Rise C."/>
            <person name="Rogov P."/>
            <person name="Ross K."/>
            <person name="Ryan E."/>
            <person name="Settipalli S."/>
            <person name="Shea T."/>
            <person name="Sherpa N."/>
            <person name="Shi L."/>
            <person name="Shih D."/>
            <person name="Sparrow T."/>
            <person name="Spaulding J."/>
            <person name="Stalker J."/>
            <person name="Stange-Thomann N."/>
            <person name="Stavropoulos S."/>
            <person name="Stone C."/>
            <person name="Strader C."/>
            <person name="Tesfaye S."/>
            <person name="Thomson T."/>
            <person name="Thoulutsang Y."/>
            <person name="Thoulutsang D."/>
            <person name="Topham K."/>
            <person name="Topping I."/>
            <person name="Tsamla T."/>
            <person name="Vassiliev H."/>
            <person name="Vo A."/>
            <person name="Wangchuk T."/>
            <person name="Wangdi T."/>
            <person name="Weiand M."/>
            <person name="Wilkinson J."/>
            <person name="Wilson A."/>
            <person name="Yadav S."/>
            <person name="Young G."/>
            <person name="Yu Q."/>
            <person name="Zembek L."/>
            <person name="Zhong D."/>
            <person name="Zimmer A."/>
            <person name="Zwirko Z."/>
            <person name="Jaffe D.B."/>
            <person name="Alvarez P."/>
            <person name="Brockman W."/>
            <person name="Butler J."/>
            <person name="Chin C."/>
            <person name="Gnerre S."/>
            <person name="Grabherr M."/>
            <person name="Kleber M."/>
            <person name="Mauceli E."/>
            <person name="MacCallum I."/>
        </authorList>
    </citation>
    <scope>NUCLEOTIDE SEQUENCE [LARGE SCALE GENOMIC DNA]</scope>
    <source>
        <strain evidence="6">Tucson 14030-0811.24</strain>
    </source>
</reference>
<dbReference type="STRING" id="7260.B4MP94"/>
<dbReference type="InterPro" id="IPR000618">
    <property type="entry name" value="Insect_cuticle"/>
</dbReference>
<proteinExistence type="predicted"/>